<dbReference type="AlphaFoldDB" id="A0A927MVC3"/>
<accession>A0A927MVC3</accession>
<proteinExistence type="predicted"/>
<organism evidence="1 2">
    <name type="scientific">Actinopolymorpha pittospori</name>
    <dbReference type="NCBI Taxonomy" id="648752"/>
    <lineage>
        <taxon>Bacteria</taxon>
        <taxon>Bacillati</taxon>
        <taxon>Actinomycetota</taxon>
        <taxon>Actinomycetes</taxon>
        <taxon>Propionibacteriales</taxon>
        <taxon>Actinopolymorphaceae</taxon>
        <taxon>Actinopolymorpha</taxon>
    </lineage>
</organism>
<evidence type="ECO:0000313" key="2">
    <source>
        <dbReference type="Proteomes" id="UP000638648"/>
    </source>
</evidence>
<sequence length="37" mass="4122">MRERVHACHPHEQMARDTEQTLPCIGADATFVGALTQ</sequence>
<dbReference type="EMBL" id="JADBEM010000001">
    <property type="protein sequence ID" value="MBE1605488.1"/>
    <property type="molecule type" value="Genomic_DNA"/>
</dbReference>
<evidence type="ECO:0000313" key="1">
    <source>
        <dbReference type="EMBL" id="MBE1605488.1"/>
    </source>
</evidence>
<protein>
    <submittedName>
        <fullName evidence="1">Uncharacterized protein</fullName>
    </submittedName>
</protein>
<comment type="caution">
    <text evidence="1">The sequence shown here is derived from an EMBL/GenBank/DDBJ whole genome shotgun (WGS) entry which is preliminary data.</text>
</comment>
<dbReference type="Proteomes" id="UP000638648">
    <property type="component" value="Unassembled WGS sequence"/>
</dbReference>
<gene>
    <name evidence="1" type="ORF">HEB94_002336</name>
</gene>
<reference evidence="1" key="1">
    <citation type="submission" date="2020-10" db="EMBL/GenBank/DDBJ databases">
        <title>Sequencing the genomes of 1000 actinobacteria strains.</title>
        <authorList>
            <person name="Klenk H.-P."/>
        </authorList>
    </citation>
    <scope>NUCLEOTIDE SEQUENCE</scope>
    <source>
        <strain evidence="1">DSM 45354</strain>
    </source>
</reference>
<keyword evidence="2" id="KW-1185">Reference proteome</keyword>
<name>A0A927MVC3_9ACTN</name>